<keyword evidence="2" id="KW-1185">Reference proteome</keyword>
<reference evidence="1 2" key="1">
    <citation type="journal article" date="2015" name="Nat. Commun.">
        <title>Lucilia cuprina genome unlocks parasitic fly biology to underpin future interventions.</title>
        <authorList>
            <person name="Anstead C.A."/>
            <person name="Korhonen P.K."/>
            <person name="Young N.D."/>
            <person name="Hall R.S."/>
            <person name="Jex A.R."/>
            <person name="Murali S.C."/>
            <person name="Hughes D.S."/>
            <person name="Lee S.F."/>
            <person name="Perry T."/>
            <person name="Stroehlein A.J."/>
            <person name="Ansell B.R."/>
            <person name="Breugelmans B."/>
            <person name="Hofmann A."/>
            <person name="Qu J."/>
            <person name="Dugan S."/>
            <person name="Lee S.L."/>
            <person name="Chao H."/>
            <person name="Dinh H."/>
            <person name="Han Y."/>
            <person name="Doddapaneni H.V."/>
            <person name="Worley K.C."/>
            <person name="Muzny D.M."/>
            <person name="Ioannidis P."/>
            <person name="Waterhouse R.M."/>
            <person name="Zdobnov E.M."/>
            <person name="James P.J."/>
            <person name="Bagnall N.H."/>
            <person name="Kotze A.C."/>
            <person name="Gibbs R.A."/>
            <person name="Richards S."/>
            <person name="Batterham P."/>
            <person name="Gasser R.B."/>
        </authorList>
    </citation>
    <scope>NUCLEOTIDE SEQUENCE [LARGE SCALE GENOMIC DNA]</scope>
    <source>
        <strain evidence="1 2">LS</strain>
        <tissue evidence="1">Full body</tissue>
    </source>
</reference>
<evidence type="ECO:0000313" key="1">
    <source>
        <dbReference type="EMBL" id="KNC24071.1"/>
    </source>
</evidence>
<evidence type="ECO:0000313" key="2">
    <source>
        <dbReference type="Proteomes" id="UP000037069"/>
    </source>
</evidence>
<organism evidence="1 2">
    <name type="scientific">Lucilia cuprina</name>
    <name type="common">Green bottle fly</name>
    <name type="synonym">Australian sheep blowfly</name>
    <dbReference type="NCBI Taxonomy" id="7375"/>
    <lineage>
        <taxon>Eukaryota</taxon>
        <taxon>Metazoa</taxon>
        <taxon>Ecdysozoa</taxon>
        <taxon>Arthropoda</taxon>
        <taxon>Hexapoda</taxon>
        <taxon>Insecta</taxon>
        <taxon>Pterygota</taxon>
        <taxon>Neoptera</taxon>
        <taxon>Endopterygota</taxon>
        <taxon>Diptera</taxon>
        <taxon>Brachycera</taxon>
        <taxon>Muscomorpha</taxon>
        <taxon>Oestroidea</taxon>
        <taxon>Calliphoridae</taxon>
        <taxon>Luciliinae</taxon>
        <taxon>Lucilia</taxon>
    </lineage>
</organism>
<name>A0A0L0BVM3_LUCCU</name>
<accession>A0A0L0BVM3</accession>
<dbReference type="EMBL" id="JRES01001267">
    <property type="protein sequence ID" value="KNC24071.1"/>
    <property type="molecule type" value="Genomic_DNA"/>
</dbReference>
<dbReference type="Proteomes" id="UP000037069">
    <property type="component" value="Unassembled WGS sequence"/>
</dbReference>
<protein>
    <submittedName>
        <fullName evidence="1">Uncharacterized protein</fullName>
    </submittedName>
</protein>
<proteinExistence type="predicted"/>
<gene>
    <name evidence="1" type="ORF">FF38_01462</name>
</gene>
<comment type="caution">
    <text evidence="1">The sequence shown here is derived from an EMBL/GenBank/DDBJ whole genome shotgun (WGS) entry which is preliminary data.</text>
</comment>
<sequence length="345" mass="38097">MDRQNHELQKSPLACKKLKGVVVIHLRALPVFVKVPSLHKAGGTAGVLVYRTHFALMNCPVFPTTKGFTGICLGDLLCSFLTYRSVYKKAMSWLLDGARTSLAEAQRGGGDSSKSSPSVCKSTIVTLGRRPAGVLVYRTHVALMNCPVFPANECFTGVLVYRTHVTLMNCLVFPTNEGFTDICLEDLLCSFLTYRSVYKKAMSWHLDRARNSLGAVNPCVLRLSKQKLKGVVVIHLRSLPVFVKVPSLHKAGGTAGVLVYRTHIYSARRITLLVPDLTQCYKKAIDGARTSAVVVVKTTSSKLRSVDLLCSFLIYRSVYKRAMSWLIDEDQTFLGSVNPYLVSCL</sequence>
<dbReference type="AlphaFoldDB" id="A0A0L0BVM3"/>